<feature type="region of interest" description="Disordered" evidence="1">
    <location>
        <begin position="183"/>
        <end position="202"/>
    </location>
</feature>
<organism evidence="3 4">
    <name type="scientific">Cardiocondyla obscurior</name>
    <dbReference type="NCBI Taxonomy" id="286306"/>
    <lineage>
        <taxon>Eukaryota</taxon>
        <taxon>Metazoa</taxon>
        <taxon>Ecdysozoa</taxon>
        <taxon>Arthropoda</taxon>
        <taxon>Hexapoda</taxon>
        <taxon>Insecta</taxon>
        <taxon>Pterygota</taxon>
        <taxon>Neoptera</taxon>
        <taxon>Endopterygota</taxon>
        <taxon>Hymenoptera</taxon>
        <taxon>Apocrita</taxon>
        <taxon>Aculeata</taxon>
        <taxon>Formicoidea</taxon>
        <taxon>Formicidae</taxon>
        <taxon>Myrmicinae</taxon>
        <taxon>Cardiocondyla</taxon>
    </lineage>
</organism>
<accession>A0AAW2F6L2</accession>
<feature type="region of interest" description="Disordered" evidence="1">
    <location>
        <begin position="50"/>
        <end position="70"/>
    </location>
</feature>
<reference evidence="3 4" key="1">
    <citation type="submission" date="2023-03" db="EMBL/GenBank/DDBJ databases">
        <title>High recombination rates correlate with genetic variation in Cardiocondyla obscurior ants.</title>
        <authorList>
            <person name="Errbii M."/>
        </authorList>
    </citation>
    <scope>NUCLEOTIDE SEQUENCE [LARGE SCALE GENOMIC DNA]</scope>
    <source>
        <strain evidence="3">Alpha-2009</strain>
        <tissue evidence="3">Whole body</tissue>
    </source>
</reference>
<evidence type="ECO:0000313" key="3">
    <source>
        <dbReference type="EMBL" id="KAL0109807.1"/>
    </source>
</evidence>
<evidence type="ECO:0000313" key="4">
    <source>
        <dbReference type="Proteomes" id="UP001430953"/>
    </source>
</evidence>
<dbReference type="EMBL" id="JADYXP020000014">
    <property type="protein sequence ID" value="KAL0109807.1"/>
    <property type="molecule type" value="Genomic_DNA"/>
</dbReference>
<sequence length="233" mass="27568">MYIYVIENDKYVHSKSGRNVTAKRNQERQAARRIITSVIARAIHVEAARTVPEKKKKKKKEKVKWEEKKNKRQRSRSLGCDWLACMSACPANMTTGGSQAVGDGSARLCPRAKCTSALFFFLFFFFAFASGSKQHARYAKLKRTADYTYRNRRWLSQRKKAIYRCEYQVDRFPGRIVEESMKKERKDVARKKRKRKREKEREKRRKWRVESSIFRVGYNLNIVSFVLKFNSSI</sequence>
<gene>
    <name evidence="3" type="ORF">PUN28_013459</name>
</gene>
<comment type="caution">
    <text evidence="3">The sequence shown here is derived from an EMBL/GenBank/DDBJ whole genome shotgun (WGS) entry which is preliminary data.</text>
</comment>
<name>A0AAW2F6L2_9HYME</name>
<evidence type="ECO:0000256" key="1">
    <source>
        <dbReference type="SAM" id="MobiDB-lite"/>
    </source>
</evidence>
<feature type="compositionally biased region" description="Basic residues" evidence="1">
    <location>
        <begin position="188"/>
        <end position="202"/>
    </location>
</feature>
<protein>
    <submittedName>
        <fullName evidence="3">Uncharacterized protein</fullName>
    </submittedName>
</protein>
<keyword evidence="2" id="KW-0472">Membrane</keyword>
<keyword evidence="4" id="KW-1185">Reference proteome</keyword>
<dbReference type="Proteomes" id="UP001430953">
    <property type="component" value="Unassembled WGS sequence"/>
</dbReference>
<feature type="transmembrane region" description="Helical" evidence="2">
    <location>
        <begin position="115"/>
        <end position="132"/>
    </location>
</feature>
<proteinExistence type="predicted"/>
<keyword evidence="2" id="KW-1133">Transmembrane helix</keyword>
<dbReference type="AlphaFoldDB" id="A0AAW2F6L2"/>
<keyword evidence="2" id="KW-0812">Transmembrane</keyword>
<evidence type="ECO:0000256" key="2">
    <source>
        <dbReference type="SAM" id="Phobius"/>
    </source>
</evidence>